<dbReference type="RefSeq" id="WP_196394922.1">
    <property type="nucleotide sequence ID" value="NZ_JADNYM010000001.1"/>
</dbReference>
<keyword evidence="2" id="KW-1185">Reference proteome</keyword>
<protein>
    <submittedName>
        <fullName evidence="1">Uncharacterized protein</fullName>
    </submittedName>
</protein>
<name>A0A931G8S0_9MICC</name>
<organism evidence="1 2">
    <name type="scientific">Arthrobacter terrae</name>
    <dbReference type="NCBI Taxonomy" id="2935737"/>
    <lineage>
        <taxon>Bacteria</taxon>
        <taxon>Bacillati</taxon>
        <taxon>Actinomycetota</taxon>
        <taxon>Actinomycetes</taxon>
        <taxon>Micrococcales</taxon>
        <taxon>Micrococcaceae</taxon>
        <taxon>Arthrobacter</taxon>
    </lineage>
</organism>
<evidence type="ECO:0000313" key="1">
    <source>
        <dbReference type="EMBL" id="MBG0737982.1"/>
    </source>
</evidence>
<dbReference type="Proteomes" id="UP000655366">
    <property type="component" value="Unassembled WGS sequence"/>
</dbReference>
<gene>
    <name evidence="1" type="ORF">IV500_00815</name>
</gene>
<reference evidence="1 2" key="1">
    <citation type="submission" date="2020-11" db="EMBL/GenBank/DDBJ databases">
        <title>Arthrobacter antarcticus sp. nov., isolated from Antarctic Soil.</title>
        <authorList>
            <person name="Li J."/>
        </authorList>
    </citation>
    <scope>NUCLEOTIDE SEQUENCE [LARGE SCALE GENOMIC DNA]</scope>
    <source>
        <strain evidence="1 2">Z1-20</strain>
    </source>
</reference>
<accession>A0A931G8S0</accession>
<evidence type="ECO:0000313" key="2">
    <source>
        <dbReference type="Proteomes" id="UP000655366"/>
    </source>
</evidence>
<proteinExistence type="predicted"/>
<dbReference type="AlphaFoldDB" id="A0A931G8S0"/>
<comment type="caution">
    <text evidence="1">The sequence shown here is derived from an EMBL/GenBank/DDBJ whole genome shotgun (WGS) entry which is preliminary data.</text>
</comment>
<sequence>MQRVERASEVAGVYLAWQLSADAYTHDVFTAGPGGERNWLGRVHRDVFYAGGVPVPANGQLWFELVPISVDGSRGTAAVAAAAPFPRLRQHS</sequence>
<dbReference type="EMBL" id="JADNYM010000001">
    <property type="protein sequence ID" value="MBG0737982.1"/>
    <property type="molecule type" value="Genomic_DNA"/>
</dbReference>